<evidence type="ECO:0000313" key="4">
    <source>
        <dbReference type="EMBL" id="GHO50153.1"/>
    </source>
</evidence>
<dbReference type="RefSeq" id="WP_220199211.1">
    <property type="nucleotide sequence ID" value="NZ_BNJF01000007.1"/>
</dbReference>
<dbReference type="SUPFAM" id="SSF55811">
    <property type="entry name" value="Nudix"/>
    <property type="match status" value="1"/>
</dbReference>
<evidence type="ECO:0000259" key="3">
    <source>
        <dbReference type="PROSITE" id="PS51462"/>
    </source>
</evidence>
<dbReference type="InterPro" id="IPR020084">
    <property type="entry name" value="NUDIX_hydrolase_CS"/>
</dbReference>
<dbReference type="InterPro" id="IPR000086">
    <property type="entry name" value="NUDIX_hydrolase_dom"/>
</dbReference>
<dbReference type="PANTHER" id="PTHR43046">
    <property type="entry name" value="GDP-MANNOSE MANNOSYL HYDROLASE"/>
    <property type="match status" value="1"/>
</dbReference>
<accession>A0A8J3IAA4</accession>
<dbReference type="PROSITE" id="PS51462">
    <property type="entry name" value="NUDIX"/>
    <property type="match status" value="1"/>
</dbReference>
<dbReference type="Gene3D" id="3.90.79.10">
    <property type="entry name" value="Nucleoside Triphosphate Pyrophosphohydrolase"/>
    <property type="match status" value="1"/>
</dbReference>
<dbReference type="EMBL" id="BNJF01000007">
    <property type="protein sequence ID" value="GHO50153.1"/>
    <property type="molecule type" value="Genomic_DNA"/>
</dbReference>
<feature type="domain" description="Nudix hydrolase" evidence="3">
    <location>
        <begin position="12"/>
        <end position="141"/>
    </location>
</feature>
<comment type="caution">
    <text evidence="4">The sequence shown here is derived from an EMBL/GenBank/DDBJ whole genome shotgun (WGS) entry which is preliminary data.</text>
</comment>
<keyword evidence="5" id="KW-1185">Reference proteome</keyword>
<sequence length="157" mass="17926">MDNETFYATLPRKRMGASALFFNEAGNILIVKPSYRPDWLFPGGVVDADESPLMACRREILEELGLQIPIDRLLYVDYKGRDGYKTESLQFIFYGGVLSEREIAAIRLQEAELLAYRFVNYEEARQLLSTRLGAALPMALDAIQQHGATYFEYDTEI</sequence>
<gene>
    <name evidence="4" type="ORF">KSX_83160</name>
</gene>
<dbReference type="PROSITE" id="PS00893">
    <property type="entry name" value="NUDIX_BOX"/>
    <property type="match status" value="1"/>
</dbReference>
<protein>
    <recommendedName>
        <fullName evidence="3">Nudix hydrolase domain-containing protein</fullName>
    </recommendedName>
</protein>
<keyword evidence="2" id="KW-0378">Hydrolase</keyword>
<dbReference type="PANTHER" id="PTHR43046:SF14">
    <property type="entry name" value="MUTT_NUDIX FAMILY PROTEIN"/>
    <property type="match status" value="1"/>
</dbReference>
<dbReference type="Proteomes" id="UP000612362">
    <property type="component" value="Unassembled WGS sequence"/>
</dbReference>
<dbReference type="GO" id="GO:0016787">
    <property type="term" value="F:hydrolase activity"/>
    <property type="evidence" value="ECO:0007669"/>
    <property type="project" value="UniProtKB-KW"/>
</dbReference>
<evidence type="ECO:0000256" key="1">
    <source>
        <dbReference type="ARBA" id="ARBA00001946"/>
    </source>
</evidence>
<dbReference type="AlphaFoldDB" id="A0A8J3IAA4"/>
<dbReference type="InterPro" id="IPR015797">
    <property type="entry name" value="NUDIX_hydrolase-like_dom_sf"/>
</dbReference>
<evidence type="ECO:0000313" key="5">
    <source>
        <dbReference type="Proteomes" id="UP000612362"/>
    </source>
</evidence>
<reference evidence="4" key="1">
    <citation type="submission" date="2020-10" db="EMBL/GenBank/DDBJ databases">
        <title>Taxonomic study of unclassified bacteria belonging to the class Ktedonobacteria.</title>
        <authorList>
            <person name="Yabe S."/>
            <person name="Wang C.M."/>
            <person name="Zheng Y."/>
            <person name="Sakai Y."/>
            <person name="Cavaletti L."/>
            <person name="Monciardini P."/>
            <person name="Donadio S."/>
        </authorList>
    </citation>
    <scope>NUCLEOTIDE SEQUENCE</scope>
    <source>
        <strain evidence="4">SOSP1-1</strain>
    </source>
</reference>
<organism evidence="4 5">
    <name type="scientific">Ktedonospora formicarum</name>
    <dbReference type="NCBI Taxonomy" id="2778364"/>
    <lineage>
        <taxon>Bacteria</taxon>
        <taxon>Bacillati</taxon>
        <taxon>Chloroflexota</taxon>
        <taxon>Ktedonobacteria</taxon>
        <taxon>Ktedonobacterales</taxon>
        <taxon>Ktedonobacteraceae</taxon>
        <taxon>Ktedonospora</taxon>
    </lineage>
</organism>
<dbReference type="Pfam" id="PF00293">
    <property type="entry name" value="NUDIX"/>
    <property type="match status" value="1"/>
</dbReference>
<name>A0A8J3IAA4_9CHLR</name>
<dbReference type="CDD" id="cd18876">
    <property type="entry name" value="NUDIX_Hydrolase"/>
    <property type="match status" value="1"/>
</dbReference>
<comment type="cofactor">
    <cofactor evidence="1">
        <name>Mg(2+)</name>
        <dbReference type="ChEBI" id="CHEBI:18420"/>
    </cofactor>
</comment>
<proteinExistence type="predicted"/>
<evidence type="ECO:0000256" key="2">
    <source>
        <dbReference type="ARBA" id="ARBA00022801"/>
    </source>
</evidence>